<reference evidence="2 3" key="3">
    <citation type="submission" date="2017-03" db="EMBL/GenBank/DDBJ databases">
        <authorList>
            <person name="Regsiter A."/>
            <person name="William W."/>
        </authorList>
    </citation>
    <scope>NUCLEOTIDE SEQUENCE [LARGE SCALE GENOMIC DNA]</scope>
    <source>
        <strain evidence="2">PRJEB5721</strain>
    </source>
</reference>
<name>A0A060UNZ8_9PROT</name>
<proteinExistence type="predicted"/>
<accession>A0A060UNZ8</accession>
<dbReference type="EMBL" id="CCCS020000034">
    <property type="protein sequence ID" value="CDQ10180.1"/>
    <property type="molecule type" value="Genomic_DNA"/>
</dbReference>
<keyword evidence="3" id="KW-1185">Reference proteome</keyword>
<organism evidence="1">
    <name type="scientific">Acidithiobacillus ferrivorans</name>
    <dbReference type="NCBI Taxonomy" id="160808"/>
    <lineage>
        <taxon>Bacteria</taxon>
        <taxon>Pseudomonadati</taxon>
        <taxon>Pseudomonadota</taxon>
        <taxon>Acidithiobacillia</taxon>
        <taxon>Acidithiobacillales</taxon>
        <taxon>Acidithiobacillaceae</taxon>
        <taxon>Acidithiobacillus</taxon>
    </lineage>
</organism>
<dbReference type="RefSeq" id="WP_035192528.1">
    <property type="nucleotide sequence ID" value="NZ_CCCS020000034.1"/>
</dbReference>
<reference evidence="1" key="1">
    <citation type="submission" date="2014-03" db="EMBL/GenBank/DDBJ databases">
        <authorList>
            <person name="Genoscope - CEA"/>
        </authorList>
    </citation>
    <scope>NUCLEOTIDE SEQUENCE [LARGE SCALE GENOMIC DNA]</scope>
    <source>
        <strain evidence="1">CF27</strain>
    </source>
</reference>
<evidence type="ECO:0000313" key="2">
    <source>
        <dbReference type="EMBL" id="SMH64138.1"/>
    </source>
</evidence>
<evidence type="ECO:0000313" key="1">
    <source>
        <dbReference type="EMBL" id="CDQ10180.1"/>
    </source>
</evidence>
<protein>
    <submittedName>
        <fullName evidence="1">Uncharacterized protein</fullName>
    </submittedName>
</protein>
<dbReference type="AlphaFoldDB" id="A0A060UNZ8"/>
<evidence type="ECO:0000313" key="3">
    <source>
        <dbReference type="Proteomes" id="UP000193925"/>
    </source>
</evidence>
<dbReference type="EMBL" id="LT841305">
    <property type="protein sequence ID" value="SMH64138.1"/>
    <property type="molecule type" value="Genomic_DNA"/>
</dbReference>
<sequence length="223" mass="25436">MHQSTLSFKNTLSGPSVQDIDTFRQRNFYQWVFTGPLGYCQSHSGWSFFGFLQRGTDILCIAATDGGDFYTSRIPRLSLEQALSRRMQATNQHTSEPLLMSLLDLAAVDPTFLFTLPYRRIPSGLTLWEEDYTVILLAQLASPTRKDDSELDLSVALFGWMDSEILIFLRESIRCPTLGEYSYLQAATDSEMRAQRMRTLVRNAGGFRRTYHPKFAYLCGRGL</sequence>
<reference evidence="1" key="2">
    <citation type="submission" date="2014-07" db="EMBL/GenBank/DDBJ databases">
        <title>Initial genome analysis of the psychrotolerant acidophile Acidithiobacillus ferrivorans CF27: insights into iron and sulfur oxidation pathways and into biofilm formation.</title>
        <authorList>
            <person name="Talla E."/>
            <person name="Hedrich S."/>
            <person name="Mangenot S."/>
            <person name="Ji B."/>
            <person name="Johnson D.B."/>
            <person name="Barbe V."/>
            <person name="Bonnefoy V."/>
        </authorList>
    </citation>
    <scope>NUCLEOTIDE SEQUENCE [LARGE SCALE GENOMIC DNA]</scope>
    <source>
        <strain evidence="1">CF27</strain>
    </source>
</reference>
<gene>
    <name evidence="2" type="ORF">AFERRI_10171</name>
    <name evidence="1" type="ORF">AFERRI_40132</name>
</gene>
<dbReference type="Proteomes" id="UP000193925">
    <property type="component" value="Chromosome AFERRI"/>
</dbReference>